<gene>
    <name evidence="1" type="ORF">CALCODRAFT_499250</name>
</gene>
<name>A0A165EIH1_9BASI</name>
<dbReference type="OrthoDB" id="3354175at2759"/>
<accession>A0A165EIH1</accession>
<reference evidence="1 2" key="1">
    <citation type="journal article" date="2016" name="Mol. Biol. Evol.">
        <title>Comparative Genomics of Early-Diverging Mushroom-Forming Fungi Provides Insights into the Origins of Lignocellulose Decay Capabilities.</title>
        <authorList>
            <person name="Nagy L.G."/>
            <person name="Riley R."/>
            <person name="Tritt A."/>
            <person name="Adam C."/>
            <person name="Daum C."/>
            <person name="Floudas D."/>
            <person name="Sun H."/>
            <person name="Yadav J.S."/>
            <person name="Pangilinan J."/>
            <person name="Larsson K.H."/>
            <person name="Matsuura K."/>
            <person name="Barry K."/>
            <person name="Labutti K."/>
            <person name="Kuo R."/>
            <person name="Ohm R.A."/>
            <person name="Bhattacharya S.S."/>
            <person name="Shirouzu T."/>
            <person name="Yoshinaga Y."/>
            <person name="Martin F.M."/>
            <person name="Grigoriev I.V."/>
            <person name="Hibbett D.S."/>
        </authorList>
    </citation>
    <scope>NUCLEOTIDE SEQUENCE [LARGE SCALE GENOMIC DNA]</scope>
    <source>
        <strain evidence="1 2">HHB12733</strain>
    </source>
</reference>
<organism evidence="1 2">
    <name type="scientific">Calocera cornea HHB12733</name>
    <dbReference type="NCBI Taxonomy" id="1353952"/>
    <lineage>
        <taxon>Eukaryota</taxon>
        <taxon>Fungi</taxon>
        <taxon>Dikarya</taxon>
        <taxon>Basidiomycota</taxon>
        <taxon>Agaricomycotina</taxon>
        <taxon>Dacrymycetes</taxon>
        <taxon>Dacrymycetales</taxon>
        <taxon>Dacrymycetaceae</taxon>
        <taxon>Calocera</taxon>
    </lineage>
</organism>
<dbReference type="InParanoid" id="A0A165EIH1"/>
<evidence type="ECO:0000313" key="2">
    <source>
        <dbReference type="Proteomes" id="UP000076842"/>
    </source>
</evidence>
<dbReference type="EMBL" id="KV424004">
    <property type="protein sequence ID" value="KZT54936.1"/>
    <property type="molecule type" value="Genomic_DNA"/>
</dbReference>
<protein>
    <submittedName>
        <fullName evidence="1">Uncharacterized protein</fullName>
    </submittedName>
</protein>
<sequence length="77" mass="8757">MQPVTQEIGRATIGGTNSSRYPMRKININVARTVDVDQEEIDMERGGKDESSDVDVFMNDKMPREMSYEHTNDSNAF</sequence>
<dbReference type="Proteomes" id="UP000076842">
    <property type="component" value="Unassembled WGS sequence"/>
</dbReference>
<evidence type="ECO:0000313" key="1">
    <source>
        <dbReference type="EMBL" id="KZT54936.1"/>
    </source>
</evidence>
<dbReference type="AlphaFoldDB" id="A0A165EIH1"/>
<proteinExistence type="predicted"/>
<dbReference type="STRING" id="1353952.A0A165EIH1"/>
<keyword evidence="2" id="KW-1185">Reference proteome</keyword>